<evidence type="ECO:0000259" key="1">
    <source>
        <dbReference type="Pfam" id="PF01556"/>
    </source>
</evidence>
<dbReference type="RefSeq" id="WP_149432153.1">
    <property type="nucleotide sequence ID" value="NZ_VLNY01000012.1"/>
</dbReference>
<name>A0A5A7S6B7_9NOCA</name>
<dbReference type="Gene3D" id="2.60.260.20">
    <property type="entry name" value="Urease metallochaperone UreE, N-terminal domain"/>
    <property type="match status" value="1"/>
</dbReference>
<proteinExistence type="predicted"/>
<comment type="caution">
    <text evidence="2">The sequence shown here is derived from an EMBL/GenBank/DDBJ whole genome shotgun (WGS) entry which is preliminary data.</text>
</comment>
<reference evidence="2 3" key="1">
    <citation type="submission" date="2019-07" db="EMBL/GenBank/DDBJ databases">
        <title>Rhodococcus cavernicolus sp. nov., isolated from a cave.</title>
        <authorList>
            <person name="Lee S.D."/>
        </authorList>
    </citation>
    <scope>NUCLEOTIDE SEQUENCE [LARGE SCALE GENOMIC DNA]</scope>
    <source>
        <strain evidence="2 3">C1-24</strain>
    </source>
</reference>
<dbReference type="InterPro" id="IPR036410">
    <property type="entry name" value="HSP_DnaJ_Cys-rich_dom_sf"/>
</dbReference>
<evidence type="ECO:0000313" key="3">
    <source>
        <dbReference type="Proteomes" id="UP000322244"/>
    </source>
</evidence>
<sequence length="193" mass="20636">MLIWGWRTFVTRLAVFFAVCGHCRHEGAQTVDERRTKFTLFFIPLFTTSTKYVQQCTLCAARTLVSKEFADSVAGRPNTAPPHNTAPRGRDALVQIAVHPDELRTGGHRQFPVETGVRCERCAGWGGSGSTPCSTCAGQGRVRATRTVGAGIPAGAQYGARLRLANEGEVGPNGGPPGDIYVELVPPSGAPSR</sequence>
<gene>
    <name evidence="2" type="ORF">FOY51_20620</name>
</gene>
<organism evidence="2 3">
    <name type="scientific">Antrihabitans cavernicola</name>
    <dbReference type="NCBI Taxonomy" id="2495913"/>
    <lineage>
        <taxon>Bacteria</taxon>
        <taxon>Bacillati</taxon>
        <taxon>Actinomycetota</taxon>
        <taxon>Actinomycetes</taxon>
        <taxon>Mycobacteriales</taxon>
        <taxon>Nocardiaceae</taxon>
        <taxon>Antrihabitans</taxon>
    </lineage>
</organism>
<feature type="domain" description="Chaperone DnaJ C-terminal" evidence="1">
    <location>
        <begin position="96"/>
        <end position="184"/>
    </location>
</feature>
<dbReference type="EMBL" id="VLNY01000012">
    <property type="protein sequence ID" value="KAA0021034.1"/>
    <property type="molecule type" value="Genomic_DNA"/>
</dbReference>
<dbReference type="SUPFAM" id="SSF57938">
    <property type="entry name" value="DnaJ/Hsp40 cysteine-rich domain"/>
    <property type="match status" value="1"/>
</dbReference>
<dbReference type="InterPro" id="IPR002939">
    <property type="entry name" value="DnaJ_C"/>
</dbReference>
<dbReference type="GO" id="GO:0005737">
    <property type="term" value="C:cytoplasm"/>
    <property type="evidence" value="ECO:0007669"/>
    <property type="project" value="TreeGrafter"/>
</dbReference>
<dbReference type="GO" id="GO:0051082">
    <property type="term" value="F:unfolded protein binding"/>
    <property type="evidence" value="ECO:0007669"/>
    <property type="project" value="InterPro"/>
</dbReference>
<evidence type="ECO:0000313" key="2">
    <source>
        <dbReference type="EMBL" id="KAA0021034.1"/>
    </source>
</evidence>
<keyword evidence="3" id="KW-1185">Reference proteome</keyword>
<dbReference type="Pfam" id="PF01556">
    <property type="entry name" value="DnaJ_C"/>
    <property type="match status" value="1"/>
</dbReference>
<dbReference type="SUPFAM" id="SSF49493">
    <property type="entry name" value="HSP40/DnaJ peptide-binding domain"/>
    <property type="match status" value="1"/>
</dbReference>
<dbReference type="InterPro" id="IPR008971">
    <property type="entry name" value="HSP40/DnaJ_pept-bd"/>
</dbReference>
<dbReference type="Proteomes" id="UP000322244">
    <property type="component" value="Unassembled WGS sequence"/>
</dbReference>
<dbReference type="AlphaFoldDB" id="A0A5A7S6B7"/>
<dbReference type="GO" id="GO:0042026">
    <property type="term" value="P:protein refolding"/>
    <property type="evidence" value="ECO:0007669"/>
    <property type="project" value="TreeGrafter"/>
</dbReference>
<accession>A0A5A7S6B7</accession>
<protein>
    <submittedName>
        <fullName evidence="2">Zinc-ribbon domain-containing protein</fullName>
    </submittedName>
</protein>
<dbReference type="OrthoDB" id="4272428at2"/>
<dbReference type="PANTHER" id="PTHR43096">
    <property type="entry name" value="DNAJ HOMOLOG 1, MITOCHONDRIAL-RELATED"/>
    <property type="match status" value="1"/>
</dbReference>
<dbReference type="PANTHER" id="PTHR43096:SF48">
    <property type="entry name" value="CHAPERONE PROTEIN DNAJ"/>
    <property type="match status" value="1"/>
</dbReference>